<dbReference type="RefSeq" id="XP_035870397.1">
    <property type="nucleotide sequence ID" value="XM_036014504.1"/>
</dbReference>
<evidence type="ECO:0000256" key="1">
    <source>
        <dbReference type="SAM" id="MobiDB-lite"/>
    </source>
</evidence>
<sequence>MGEGKIGEGGCGQRTEGAGMGRGQPGRKVRSPRAAASLPARRHRQQAGGLRNSPAFSPALPFFSGCGGGDQPGQRGSQRRLLRAGPWLLSFGRRRQRRRQRSDPCGHHRPRQHALAGRAPQQPAAAMAPVLAPPAPGTLQRPRPGFCALRLRRAQPTRRAPPPPESARTRARPLTIARVWWLTAPPRVHCHTPQNTKSFAHSHPHSPARTTWENWRG</sequence>
<organism evidence="2 3">
    <name type="scientific">Phyllostomus discolor</name>
    <name type="common">pale spear-nosed bat</name>
    <dbReference type="NCBI Taxonomy" id="89673"/>
    <lineage>
        <taxon>Eukaryota</taxon>
        <taxon>Metazoa</taxon>
        <taxon>Chordata</taxon>
        <taxon>Craniata</taxon>
        <taxon>Vertebrata</taxon>
        <taxon>Euteleostomi</taxon>
        <taxon>Mammalia</taxon>
        <taxon>Eutheria</taxon>
        <taxon>Laurasiatheria</taxon>
        <taxon>Chiroptera</taxon>
        <taxon>Yangochiroptera</taxon>
        <taxon>Phyllostomidae</taxon>
        <taxon>Phyllostominae</taxon>
        <taxon>Phyllostomus</taxon>
    </lineage>
</organism>
<keyword evidence="2" id="KW-1185">Reference proteome</keyword>
<evidence type="ECO:0000313" key="3">
    <source>
        <dbReference type="RefSeq" id="XP_035870397.1"/>
    </source>
</evidence>
<dbReference type="AlphaFoldDB" id="A0A7E6CU41"/>
<reference evidence="3" key="1">
    <citation type="submission" date="2025-08" db="UniProtKB">
        <authorList>
            <consortium name="RefSeq"/>
        </authorList>
    </citation>
    <scope>IDENTIFICATION</scope>
    <source>
        <tissue evidence="3">Muscle</tissue>
    </source>
</reference>
<feature type="compositionally biased region" description="Low complexity" evidence="1">
    <location>
        <begin position="114"/>
        <end position="130"/>
    </location>
</feature>
<evidence type="ECO:0000313" key="2">
    <source>
        <dbReference type="Proteomes" id="UP000504628"/>
    </source>
</evidence>
<proteinExistence type="predicted"/>
<feature type="region of interest" description="Disordered" evidence="1">
    <location>
        <begin position="1"/>
        <end position="143"/>
    </location>
</feature>
<feature type="region of interest" description="Disordered" evidence="1">
    <location>
        <begin position="195"/>
        <end position="217"/>
    </location>
</feature>
<dbReference type="GeneID" id="118498000"/>
<dbReference type="KEGG" id="pdic:118498000"/>
<feature type="compositionally biased region" description="Polar residues" evidence="1">
    <location>
        <begin position="208"/>
        <end position="217"/>
    </location>
</feature>
<protein>
    <submittedName>
        <fullName evidence="3">Uncharacterized protein LOC118498000</fullName>
    </submittedName>
</protein>
<gene>
    <name evidence="3" type="primary">LOC118498000</name>
</gene>
<dbReference type="Proteomes" id="UP000504628">
    <property type="component" value="Chromosome 13"/>
</dbReference>
<accession>A0A7E6CU41</accession>
<dbReference type="InParanoid" id="A0A7E6CU41"/>
<feature type="compositionally biased region" description="Gly residues" evidence="1">
    <location>
        <begin position="1"/>
        <end position="24"/>
    </location>
</feature>
<name>A0A7E6CU41_9CHIR</name>